<dbReference type="AlphaFoldDB" id="A0AAD8QEE6"/>
<feature type="region of interest" description="Disordered" evidence="1">
    <location>
        <begin position="192"/>
        <end position="272"/>
    </location>
</feature>
<organism evidence="3 4">
    <name type="scientific">Lolium multiflorum</name>
    <name type="common">Italian ryegrass</name>
    <name type="synonym">Lolium perenne subsp. multiflorum</name>
    <dbReference type="NCBI Taxonomy" id="4521"/>
    <lineage>
        <taxon>Eukaryota</taxon>
        <taxon>Viridiplantae</taxon>
        <taxon>Streptophyta</taxon>
        <taxon>Embryophyta</taxon>
        <taxon>Tracheophyta</taxon>
        <taxon>Spermatophyta</taxon>
        <taxon>Magnoliopsida</taxon>
        <taxon>Liliopsida</taxon>
        <taxon>Poales</taxon>
        <taxon>Poaceae</taxon>
        <taxon>BOP clade</taxon>
        <taxon>Pooideae</taxon>
        <taxon>Poodae</taxon>
        <taxon>Poeae</taxon>
        <taxon>Poeae Chloroplast Group 2 (Poeae type)</taxon>
        <taxon>Loliodinae</taxon>
        <taxon>Loliinae</taxon>
        <taxon>Lolium</taxon>
    </lineage>
</organism>
<dbReference type="PANTHER" id="PTHR46934:SF11">
    <property type="entry name" value="MYB_SANT-LIKE DOMAIN-CONTAINING PROTEIN"/>
    <property type="match status" value="1"/>
</dbReference>
<keyword evidence="4" id="KW-1185">Reference proteome</keyword>
<dbReference type="EMBL" id="JAUUTY010000497">
    <property type="protein sequence ID" value="KAK1601163.1"/>
    <property type="molecule type" value="Genomic_DNA"/>
</dbReference>
<comment type="caution">
    <text evidence="3">The sequence shown here is derived from an EMBL/GenBank/DDBJ whole genome shotgun (WGS) entry which is preliminary data.</text>
</comment>
<protein>
    <recommendedName>
        <fullName evidence="2">Myb/SANT-like domain-containing protein</fullName>
    </recommendedName>
</protein>
<proteinExistence type="predicted"/>
<feature type="compositionally biased region" description="Polar residues" evidence="1">
    <location>
        <begin position="236"/>
        <end position="245"/>
    </location>
</feature>
<sequence length="331" mass="37713">MIPKKASQVVYATGSPKHNVQKAFSGGKRNKKRASPNCSKKTSPKFKKKASPKAGKPRASWNIGMEKSLVDILLEHNNTFHRGQNVWSSETWNVMVKLFLSRHPYLRMEKSQIQDKEKDLKRDYRMLKEARMQSGVGWDESQFKLQAEPHLWENLEISFGTRIKRFKTKAFPLYDSLGQLYEGSIAEGNFNFTSTSTTSREDLTQVISDDDESEGDTEADIAERESEHEHGDPAPSAQSMTQVEQQVKGKRVAAARNKLPKIPKRSPKKRNSDGIVQVMERMVQVREKEVNQEQPIQKFSITRCMDALKTLDGRHHIALAFLTLSGRVVVK</sequence>
<dbReference type="PANTHER" id="PTHR46934">
    <property type="entry name" value="MYB_DNA-BIND_3 DOMAIN-CONTAINING PROTEIN-RELATED"/>
    <property type="match status" value="1"/>
</dbReference>
<dbReference type="InterPro" id="IPR024752">
    <property type="entry name" value="Myb/SANT-like_dom"/>
</dbReference>
<reference evidence="3" key="1">
    <citation type="submission" date="2023-07" db="EMBL/GenBank/DDBJ databases">
        <title>A chromosome-level genome assembly of Lolium multiflorum.</title>
        <authorList>
            <person name="Chen Y."/>
            <person name="Copetti D."/>
            <person name="Kolliker R."/>
            <person name="Studer B."/>
        </authorList>
    </citation>
    <scope>NUCLEOTIDE SEQUENCE</scope>
    <source>
        <strain evidence="3">02402/16</strain>
        <tissue evidence="3">Leaf</tissue>
    </source>
</reference>
<feature type="compositionally biased region" description="Basic residues" evidence="1">
    <location>
        <begin position="248"/>
        <end position="269"/>
    </location>
</feature>
<name>A0AAD8QEE6_LOLMU</name>
<dbReference type="Pfam" id="PF12776">
    <property type="entry name" value="Myb_DNA-bind_3"/>
    <property type="match status" value="1"/>
</dbReference>
<feature type="compositionally biased region" description="Basic residues" evidence="1">
    <location>
        <begin position="42"/>
        <end position="51"/>
    </location>
</feature>
<feature type="compositionally biased region" description="Basic and acidic residues" evidence="1">
    <location>
        <begin position="221"/>
        <end position="232"/>
    </location>
</feature>
<feature type="compositionally biased region" description="Acidic residues" evidence="1">
    <location>
        <begin position="208"/>
        <end position="220"/>
    </location>
</feature>
<evidence type="ECO:0000313" key="3">
    <source>
        <dbReference type="EMBL" id="KAK1601163.1"/>
    </source>
</evidence>
<evidence type="ECO:0000259" key="2">
    <source>
        <dbReference type="Pfam" id="PF12776"/>
    </source>
</evidence>
<feature type="domain" description="Myb/SANT-like" evidence="2">
    <location>
        <begin position="60"/>
        <end position="154"/>
    </location>
</feature>
<evidence type="ECO:0000313" key="4">
    <source>
        <dbReference type="Proteomes" id="UP001231189"/>
    </source>
</evidence>
<evidence type="ECO:0000256" key="1">
    <source>
        <dbReference type="SAM" id="MobiDB-lite"/>
    </source>
</evidence>
<gene>
    <name evidence="3" type="ORF">QYE76_000086</name>
</gene>
<dbReference type="Proteomes" id="UP001231189">
    <property type="component" value="Unassembled WGS sequence"/>
</dbReference>
<accession>A0AAD8QEE6</accession>
<feature type="region of interest" description="Disordered" evidence="1">
    <location>
        <begin position="1"/>
        <end position="59"/>
    </location>
</feature>